<sequence>MKYITKRDDKSLSIDKYPSYHRLYVKVIEENGCTILKVNKKDGLLYGLAEKEYQSPEEFFNEKKKEEEKVKKIEPPQKKFKQSTLFSFIKK</sequence>
<keyword evidence="2" id="KW-1185">Reference proteome</keyword>
<name>S7W9A7_SPRLO</name>
<dbReference type="Proteomes" id="UP000014978">
    <property type="component" value="Unassembled WGS sequence"/>
</dbReference>
<organism evidence="1 2">
    <name type="scientific">Spraguea lophii (strain 42_110)</name>
    <name type="common">Microsporidian parasite</name>
    <dbReference type="NCBI Taxonomy" id="1358809"/>
    <lineage>
        <taxon>Eukaryota</taxon>
        <taxon>Fungi</taxon>
        <taxon>Fungi incertae sedis</taxon>
        <taxon>Microsporidia</taxon>
        <taxon>Spragueidae</taxon>
        <taxon>Spraguea</taxon>
    </lineage>
</organism>
<dbReference type="EMBL" id="ATCN01000215">
    <property type="protein sequence ID" value="EPR79515.1"/>
    <property type="molecule type" value="Genomic_DNA"/>
</dbReference>
<accession>S7W9A7</accession>
<dbReference type="InParanoid" id="S7W9A7"/>
<dbReference type="VEuPathDB" id="MicrosporidiaDB:SLOPH_764"/>
<dbReference type="AlphaFoldDB" id="S7W9A7"/>
<protein>
    <submittedName>
        <fullName evidence="1">Uncharacterized protein</fullName>
    </submittedName>
</protein>
<dbReference type="HOGENOM" id="CLU_2428492_0_0_1"/>
<evidence type="ECO:0000313" key="1">
    <source>
        <dbReference type="EMBL" id="EPR79515.1"/>
    </source>
</evidence>
<reference evidence="2" key="1">
    <citation type="journal article" date="2013" name="PLoS Genet.">
        <title>The genome of Spraguea lophii and the basis of host-microsporidian interactions.</title>
        <authorList>
            <person name="Campbell S.E."/>
            <person name="Williams T.A."/>
            <person name="Yousuf A."/>
            <person name="Soanes D.M."/>
            <person name="Paszkiewicz K.H."/>
            <person name="Williams B.A.P."/>
        </authorList>
    </citation>
    <scope>NUCLEOTIDE SEQUENCE [LARGE SCALE GENOMIC DNA]</scope>
    <source>
        <strain evidence="2">42_110</strain>
    </source>
</reference>
<proteinExistence type="predicted"/>
<evidence type="ECO:0000313" key="2">
    <source>
        <dbReference type="Proteomes" id="UP000014978"/>
    </source>
</evidence>
<gene>
    <name evidence="1" type="ORF">SLOPH_764</name>
</gene>
<comment type="caution">
    <text evidence="1">The sequence shown here is derived from an EMBL/GenBank/DDBJ whole genome shotgun (WGS) entry which is preliminary data.</text>
</comment>